<feature type="region of interest" description="Disordered" evidence="1">
    <location>
        <begin position="37"/>
        <end position="61"/>
    </location>
</feature>
<comment type="caution">
    <text evidence="2">The sequence shown here is derived from an EMBL/GenBank/DDBJ whole genome shotgun (WGS) entry which is preliminary data.</text>
</comment>
<proteinExistence type="predicted"/>
<dbReference type="AlphaFoldDB" id="A0A0J1BBK0"/>
<dbReference type="STRING" id="595434.RISK_003986"/>
<feature type="compositionally biased region" description="Basic and acidic residues" evidence="1">
    <location>
        <begin position="37"/>
        <end position="46"/>
    </location>
</feature>
<evidence type="ECO:0000313" key="2">
    <source>
        <dbReference type="EMBL" id="KLU04017.1"/>
    </source>
</evidence>
<accession>A0A0J1BBK0</accession>
<gene>
    <name evidence="2" type="ORF">RISK_003986</name>
</gene>
<name>A0A0J1BBK0_RHOIS</name>
<feature type="compositionally biased region" description="Polar residues" evidence="1">
    <location>
        <begin position="48"/>
        <end position="61"/>
    </location>
</feature>
<dbReference type="Proteomes" id="UP000036367">
    <property type="component" value="Unassembled WGS sequence"/>
</dbReference>
<evidence type="ECO:0000313" key="3">
    <source>
        <dbReference type="Proteomes" id="UP000036367"/>
    </source>
</evidence>
<evidence type="ECO:0000256" key="1">
    <source>
        <dbReference type="SAM" id="MobiDB-lite"/>
    </source>
</evidence>
<sequence length="61" mass="6648">MAVCFTALGGRGIVFQTGEFDPVSICSFPGRVGYGRNRETETRRGLESQFTDGLSRTLTSD</sequence>
<organism evidence="2 3">
    <name type="scientific">Rhodopirellula islandica</name>
    <dbReference type="NCBI Taxonomy" id="595434"/>
    <lineage>
        <taxon>Bacteria</taxon>
        <taxon>Pseudomonadati</taxon>
        <taxon>Planctomycetota</taxon>
        <taxon>Planctomycetia</taxon>
        <taxon>Pirellulales</taxon>
        <taxon>Pirellulaceae</taxon>
        <taxon>Rhodopirellula</taxon>
    </lineage>
</organism>
<dbReference type="EMBL" id="LECT01000030">
    <property type="protein sequence ID" value="KLU04017.1"/>
    <property type="molecule type" value="Genomic_DNA"/>
</dbReference>
<reference evidence="2" key="1">
    <citation type="submission" date="2015-05" db="EMBL/GenBank/DDBJ databases">
        <title>Permanent draft genome of Rhodopirellula islandicus K833.</title>
        <authorList>
            <person name="Kizina J."/>
            <person name="Richter M."/>
            <person name="Glockner F.O."/>
            <person name="Harder J."/>
        </authorList>
    </citation>
    <scope>NUCLEOTIDE SEQUENCE [LARGE SCALE GENOMIC DNA]</scope>
    <source>
        <strain evidence="2">K833</strain>
    </source>
</reference>
<keyword evidence="3" id="KW-1185">Reference proteome</keyword>
<protein>
    <submittedName>
        <fullName evidence="2">Uncharacterized protein</fullName>
    </submittedName>
</protein>